<dbReference type="Gene3D" id="1.10.510.10">
    <property type="entry name" value="Transferase(Phosphotransferase) domain 1"/>
    <property type="match status" value="1"/>
</dbReference>
<dbReference type="InterPro" id="IPR017441">
    <property type="entry name" value="Protein_kinase_ATP_BS"/>
</dbReference>
<feature type="transmembrane region" description="Helical" evidence="7">
    <location>
        <begin position="125"/>
        <end position="146"/>
    </location>
</feature>
<evidence type="ECO:0000256" key="6">
    <source>
        <dbReference type="SAM" id="MobiDB-lite"/>
    </source>
</evidence>
<evidence type="ECO:0000256" key="7">
    <source>
        <dbReference type="SAM" id="Phobius"/>
    </source>
</evidence>
<dbReference type="SUPFAM" id="SSF56112">
    <property type="entry name" value="Protein kinase-like (PK-like)"/>
    <property type="match status" value="1"/>
</dbReference>
<dbReference type="SMART" id="SM00220">
    <property type="entry name" value="S_TKc"/>
    <property type="match status" value="1"/>
</dbReference>
<name>A0ABN9TU86_9DINO</name>
<dbReference type="InterPro" id="IPR051681">
    <property type="entry name" value="Ser/Thr_Kinases-Pseudokinases"/>
</dbReference>
<dbReference type="Proteomes" id="UP001189429">
    <property type="component" value="Unassembled WGS sequence"/>
</dbReference>
<evidence type="ECO:0000256" key="1">
    <source>
        <dbReference type="ARBA" id="ARBA00022679"/>
    </source>
</evidence>
<keyword evidence="7" id="KW-0812">Transmembrane</keyword>
<feature type="transmembrane region" description="Helical" evidence="7">
    <location>
        <begin position="59"/>
        <end position="78"/>
    </location>
</feature>
<dbReference type="PROSITE" id="PS00107">
    <property type="entry name" value="PROTEIN_KINASE_ATP"/>
    <property type="match status" value="1"/>
</dbReference>
<feature type="transmembrane region" description="Helical" evidence="7">
    <location>
        <begin position="197"/>
        <end position="218"/>
    </location>
</feature>
<dbReference type="PROSITE" id="PS00108">
    <property type="entry name" value="PROTEIN_KINASE_ST"/>
    <property type="match status" value="1"/>
</dbReference>
<protein>
    <recommendedName>
        <fullName evidence="8">Protein kinase domain-containing protein</fullName>
    </recommendedName>
</protein>
<evidence type="ECO:0000256" key="3">
    <source>
        <dbReference type="ARBA" id="ARBA00022777"/>
    </source>
</evidence>
<evidence type="ECO:0000313" key="10">
    <source>
        <dbReference type="Proteomes" id="UP001189429"/>
    </source>
</evidence>
<feature type="transmembrane region" description="Helical" evidence="7">
    <location>
        <begin position="99"/>
        <end position="119"/>
    </location>
</feature>
<dbReference type="PANTHER" id="PTHR44329">
    <property type="entry name" value="SERINE/THREONINE-PROTEIN KINASE TNNI3K-RELATED"/>
    <property type="match status" value="1"/>
</dbReference>
<keyword evidence="4 5" id="KW-0067">ATP-binding</keyword>
<keyword evidence="3" id="KW-0418">Kinase</keyword>
<keyword evidence="1" id="KW-0808">Transferase</keyword>
<dbReference type="Gene3D" id="3.30.200.20">
    <property type="entry name" value="Phosphorylase Kinase, domain 1"/>
    <property type="match status" value="1"/>
</dbReference>
<feature type="binding site" evidence="5">
    <location>
        <position position="366"/>
    </location>
    <ligand>
        <name>ATP</name>
        <dbReference type="ChEBI" id="CHEBI:30616"/>
    </ligand>
</feature>
<keyword evidence="7" id="KW-0472">Membrane</keyword>
<accession>A0ABN9TU86</accession>
<evidence type="ECO:0000313" key="9">
    <source>
        <dbReference type="EMBL" id="CAK0849443.1"/>
    </source>
</evidence>
<evidence type="ECO:0000259" key="8">
    <source>
        <dbReference type="PROSITE" id="PS50011"/>
    </source>
</evidence>
<dbReference type="InterPro" id="IPR008271">
    <property type="entry name" value="Ser/Thr_kinase_AS"/>
</dbReference>
<sequence length="827" mass="89730">MSVPPDGGRGGMARCGWQWACCRRARFENGTDRLTLRFAELPKERGFAHGRKAELCSSVVRMIYVVAASCLLTGLVEYRLWDDTQYPTAEARELSRWRVIFLLGICVSLILALGIGRLLALRGTVGTLGLEVLVVSSCICFVMMMATSLPKHYLARAFGYGDPEAVWVINLCGTDGNVVLYIDCIVTALHLLMPIRWFVLAPVEVAAVLAYSVPALLLGSSTPAVVPSNIIGLLVLTVLAAIGRRGVERQERAMFAGLLEEKQMRLRAEFELSQKGGGQAARASRADDLGSERSAPASLPPTTISAALFDTGAERESLAEVRAIGEREQWLIAGGDVEILTHKVLGEGGFGVVVSGLYHNTLVAVKAPKDDLGMSSRLPELCNELRILRRIRHPNVAFFYGACFDAALTKLCLVLEYVDGAPLGAFIRGLPRCPRRPDTDCQGAPDSDFGASTRSPIVVDILNVLRYLHSRRPVVVHGDLKDSNVFVEERRSRSGRWSYHAKLLDFGLPRIVTKNAKSLGGTLRWMAPELCSRHTVPPDAAADCYSFGLLAYFIATGCRPFEGKSRDQVVSSLSRGQTPSLVWPAPLDELAQALRPVVERCTQERPTRRPAAQRVSDELSAVLNQVLAGVTETVLETLGARSSSGEFGKSLAVRADAGTPTIREFQEFHGLVVLRQESDATVGSFLPGLGSKMPLVSSAASPNNPSGAKEPLTYPEYKPTPLSTQSLSTVAGLMMQWNAPVPGGFCCWLHGALNSLDKVRNELSRRPCNQRQDITACGQCDDCGLLLIEGQSSCEFCEDQSSRDAYMSDCAAACPDDITNSEEVLSV</sequence>
<keyword evidence="2 5" id="KW-0547">Nucleotide-binding</keyword>
<reference evidence="9" key="1">
    <citation type="submission" date="2023-10" db="EMBL/GenBank/DDBJ databases">
        <authorList>
            <person name="Chen Y."/>
            <person name="Shah S."/>
            <person name="Dougan E. K."/>
            <person name="Thang M."/>
            <person name="Chan C."/>
        </authorList>
    </citation>
    <scope>NUCLEOTIDE SEQUENCE [LARGE SCALE GENOMIC DNA]</scope>
</reference>
<dbReference type="InterPro" id="IPR011009">
    <property type="entry name" value="Kinase-like_dom_sf"/>
</dbReference>
<dbReference type="PROSITE" id="PS50011">
    <property type="entry name" value="PROTEIN_KINASE_DOM"/>
    <property type="match status" value="1"/>
</dbReference>
<feature type="region of interest" description="Disordered" evidence="6">
    <location>
        <begin position="697"/>
        <end position="717"/>
    </location>
</feature>
<proteinExistence type="predicted"/>
<gene>
    <name evidence="9" type="ORF">PCOR1329_LOCUS42126</name>
</gene>
<evidence type="ECO:0000256" key="4">
    <source>
        <dbReference type="ARBA" id="ARBA00022840"/>
    </source>
</evidence>
<feature type="domain" description="Protein kinase" evidence="8">
    <location>
        <begin position="339"/>
        <end position="623"/>
    </location>
</feature>
<feature type="region of interest" description="Disordered" evidence="6">
    <location>
        <begin position="277"/>
        <end position="302"/>
    </location>
</feature>
<keyword evidence="7" id="KW-1133">Transmembrane helix</keyword>
<feature type="compositionally biased region" description="Low complexity" evidence="6">
    <location>
        <begin position="697"/>
        <end position="706"/>
    </location>
</feature>
<evidence type="ECO:0000256" key="2">
    <source>
        <dbReference type="ARBA" id="ARBA00022741"/>
    </source>
</evidence>
<dbReference type="Pfam" id="PF00069">
    <property type="entry name" value="Pkinase"/>
    <property type="match status" value="1"/>
</dbReference>
<dbReference type="InterPro" id="IPR000719">
    <property type="entry name" value="Prot_kinase_dom"/>
</dbReference>
<organism evidence="9 10">
    <name type="scientific">Prorocentrum cordatum</name>
    <dbReference type="NCBI Taxonomy" id="2364126"/>
    <lineage>
        <taxon>Eukaryota</taxon>
        <taxon>Sar</taxon>
        <taxon>Alveolata</taxon>
        <taxon>Dinophyceae</taxon>
        <taxon>Prorocentrales</taxon>
        <taxon>Prorocentraceae</taxon>
        <taxon>Prorocentrum</taxon>
    </lineage>
</organism>
<comment type="caution">
    <text evidence="9">The sequence shown here is derived from an EMBL/GenBank/DDBJ whole genome shotgun (WGS) entry which is preliminary data.</text>
</comment>
<dbReference type="PANTHER" id="PTHR44329:SF288">
    <property type="entry name" value="MITOGEN-ACTIVATED PROTEIN KINASE KINASE KINASE 20"/>
    <property type="match status" value="1"/>
</dbReference>
<evidence type="ECO:0000256" key="5">
    <source>
        <dbReference type="PROSITE-ProRule" id="PRU10141"/>
    </source>
</evidence>
<feature type="transmembrane region" description="Helical" evidence="7">
    <location>
        <begin position="224"/>
        <end position="242"/>
    </location>
</feature>
<keyword evidence="10" id="KW-1185">Reference proteome</keyword>
<dbReference type="EMBL" id="CAUYUJ010015060">
    <property type="protein sequence ID" value="CAK0849443.1"/>
    <property type="molecule type" value="Genomic_DNA"/>
</dbReference>